<reference evidence="3" key="2">
    <citation type="submission" date="2019-06" db="EMBL/GenBank/DDBJ databases">
        <title>Co-occurence of chitin degradation, pigmentation and bioactivity in marine Pseudoalteromonas.</title>
        <authorList>
            <person name="Sonnenschein E.C."/>
            <person name="Bech P.K."/>
        </authorList>
    </citation>
    <scope>NUCLEOTIDE SEQUENCE [LARGE SCALE GENOMIC DNA]</scope>
    <source>
        <strain evidence="3">S3790</strain>
    </source>
</reference>
<dbReference type="InterPro" id="IPR032096">
    <property type="entry name" value="DUF4815"/>
</dbReference>
<proteinExistence type="predicted"/>
<accession>A0A5S3V842</accession>
<evidence type="ECO:0000259" key="1">
    <source>
        <dbReference type="Pfam" id="PF16075"/>
    </source>
</evidence>
<evidence type="ECO:0000313" key="2">
    <source>
        <dbReference type="EMBL" id="TMO67429.1"/>
    </source>
</evidence>
<gene>
    <name evidence="2" type="ORF">CWC19_13825</name>
</gene>
<name>A0A5S3V842_9GAMM</name>
<dbReference type="RefSeq" id="WP_138592415.1">
    <property type="nucleotide sequence ID" value="NZ_PNBX01000058.1"/>
</dbReference>
<comment type="caution">
    <text evidence="2">The sequence shown here is derived from an EMBL/GenBank/DDBJ whole genome shotgun (WGS) entry which is preliminary data.</text>
</comment>
<protein>
    <submittedName>
        <fullName evidence="2">DUF4815 domain-containing protein</fullName>
    </submittedName>
</protein>
<organism evidence="2 3">
    <name type="scientific">Pseudoalteromonas aurantia</name>
    <dbReference type="NCBI Taxonomy" id="43654"/>
    <lineage>
        <taxon>Bacteria</taxon>
        <taxon>Pseudomonadati</taxon>
        <taxon>Pseudomonadota</taxon>
        <taxon>Gammaproteobacteria</taxon>
        <taxon>Alteromonadales</taxon>
        <taxon>Pseudoalteromonadaceae</taxon>
        <taxon>Pseudoalteromonas</taxon>
    </lineage>
</organism>
<reference evidence="2 3" key="1">
    <citation type="submission" date="2018-01" db="EMBL/GenBank/DDBJ databases">
        <authorList>
            <person name="Paulsen S."/>
            <person name="Gram L.K."/>
        </authorList>
    </citation>
    <scope>NUCLEOTIDE SEQUENCE [LARGE SCALE GENOMIC DNA]</scope>
    <source>
        <strain evidence="2 3">S3790</strain>
    </source>
</reference>
<dbReference type="Proteomes" id="UP000307217">
    <property type="component" value="Unassembled WGS sequence"/>
</dbReference>
<sequence length="677" mass="74746">MTEYINNALGDEYYQSYDKDKQYQQLLFRAGKGLQSRELNDLQLQVSQQVKGLGDVLLKNGSVVSGGAIAVDASKKRVQLGDAQVYLNGAVQTIAAAQLPISLSGKVSVGVWLTHTVVTELTDPDMLDPAGKDSPVIAQNFNEPGAARLKVTGHWGKSDTPSDLNDAEQSEFYAVYHIDDGHVLQNSGTSKQDPVTLALARYDRESNGGSYVIEGLALRYLKTHSVDELAKQYFSVQEGKAHINGYEVAFDTAVSAAFDIVPQEREISNEPTNFVPNEQGKMDIAFDFFPVKRVEQVVVTAKKTVQMTRGSEQGGKDLLPDLSVKRIVTVTQGDTVYSQGISFTFTGNDISWQLGGEEPVVGSTYFIEYEYNVDIPHSALVNSETHYTVTQQLPDGGQVIPATEIRVDYTYFMPRIDLIVINARGEVTCIQGASAIRNPFKPQVPEQHLPLAFVHQRWGNTVPRIELAAIQAVNMADMHYMQSQISDLYHLLAIERLRNDTNIQDATSKYGVFVDPFLDDDLRDAGRAQSAAIIDGELLLPIDVEVDVLNQTSEATLLPYELEDILVQTSQTGSMKVNPYQAFEPVPARVTLTPSVDHWTQTQQVWSSPITRRFTQGGGRIQRITSRVTVERVGTQVQQVEFLRPRSVAFTLKGFGPNEKLESVTFDGVTVTAEATS</sequence>
<dbReference type="EMBL" id="PNBX01000058">
    <property type="protein sequence ID" value="TMO67429.1"/>
    <property type="molecule type" value="Genomic_DNA"/>
</dbReference>
<evidence type="ECO:0000313" key="3">
    <source>
        <dbReference type="Proteomes" id="UP000307217"/>
    </source>
</evidence>
<dbReference type="Pfam" id="PF16075">
    <property type="entry name" value="DUF4815"/>
    <property type="match status" value="1"/>
</dbReference>
<dbReference type="OrthoDB" id="2463879at2"/>
<dbReference type="AlphaFoldDB" id="A0A5S3V842"/>
<feature type="domain" description="DUF4815" evidence="1">
    <location>
        <begin position="13"/>
        <end position="606"/>
    </location>
</feature>